<dbReference type="HOGENOM" id="CLU_030057_2_0_1"/>
<dbReference type="CDD" id="cd09317">
    <property type="entry name" value="TDT_Mae1_like"/>
    <property type="match status" value="1"/>
</dbReference>
<comment type="subcellular location">
    <subcellularLocation>
        <location evidence="1">Membrane</location>
        <topology evidence="1">Multi-pass membrane protein</topology>
    </subcellularLocation>
</comment>
<evidence type="ECO:0000256" key="4">
    <source>
        <dbReference type="ARBA" id="ARBA00023136"/>
    </source>
</evidence>
<feature type="transmembrane region" description="Helical" evidence="6">
    <location>
        <begin position="191"/>
        <end position="210"/>
    </location>
</feature>
<dbReference type="PANTHER" id="PTHR31162">
    <property type="entry name" value="MALIC ACID TRANSPORT PROTEIN-RELATED"/>
    <property type="match status" value="1"/>
</dbReference>
<evidence type="ECO:0000313" key="7">
    <source>
        <dbReference type="EMBL" id="CEJ80847.1"/>
    </source>
</evidence>
<dbReference type="Proteomes" id="UP000039046">
    <property type="component" value="Unassembled WGS sequence"/>
</dbReference>
<feature type="transmembrane region" description="Helical" evidence="6">
    <location>
        <begin position="303"/>
        <end position="327"/>
    </location>
</feature>
<reference evidence="7 8" key="1">
    <citation type="journal article" date="2015" name="Genome Announc.">
        <title>Draft Genome Sequence and Gene Annotation of the Entomopathogenic Fungus Verticillium hemipterigenum.</title>
        <authorList>
            <person name="Horn F."/>
            <person name="Habel A."/>
            <person name="Scharf D.H."/>
            <person name="Dworschak J."/>
            <person name="Brakhage A.A."/>
            <person name="Guthke R."/>
            <person name="Hertweck C."/>
            <person name="Linde J."/>
        </authorList>
    </citation>
    <scope>NUCLEOTIDE SEQUENCE [LARGE SCALE GENOMIC DNA]</scope>
</reference>
<keyword evidence="3 6" id="KW-1133">Transmembrane helix</keyword>
<dbReference type="InterPro" id="IPR004695">
    <property type="entry name" value="SLAC1/Mae1/Ssu1/TehA"/>
</dbReference>
<feature type="compositionally biased region" description="Polar residues" evidence="5">
    <location>
        <begin position="17"/>
        <end position="35"/>
    </location>
</feature>
<accession>A0A0A1T3J3</accession>
<evidence type="ECO:0000256" key="5">
    <source>
        <dbReference type="SAM" id="MobiDB-lite"/>
    </source>
</evidence>
<organism evidence="7 8">
    <name type="scientific">[Torrubiella] hemipterigena</name>
    <dbReference type="NCBI Taxonomy" id="1531966"/>
    <lineage>
        <taxon>Eukaryota</taxon>
        <taxon>Fungi</taxon>
        <taxon>Dikarya</taxon>
        <taxon>Ascomycota</taxon>
        <taxon>Pezizomycotina</taxon>
        <taxon>Sordariomycetes</taxon>
        <taxon>Hypocreomycetidae</taxon>
        <taxon>Hypocreales</taxon>
        <taxon>Clavicipitaceae</taxon>
        <taxon>Clavicipitaceae incertae sedis</taxon>
        <taxon>'Torrubiella' clade</taxon>
    </lineage>
</organism>
<dbReference type="STRING" id="1531966.A0A0A1T3J3"/>
<dbReference type="PANTHER" id="PTHR31162:SF0">
    <property type="entry name" value="MALIC ACID TRANSPORT PROTEIN"/>
    <property type="match status" value="1"/>
</dbReference>
<dbReference type="Gene3D" id="1.50.10.150">
    <property type="entry name" value="Voltage-dependent anion channel"/>
    <property type="match status" value="1"/>
</dbReference>
<evidence type="ECO:0000313" key="8">
    <source>
        <dbReference type="Proteomes" id="UP000039046"/>
    </source>
</evidence>
<gene>
    <name evidence="7" type="ORF">VHEMI01007</name>
</gene>
<dbReference type="Pfam" id="PF03595">
    <property type="entry name" value="SLAC1"/>
    <property type="match status" value="1"/>
</dbReference>
<dbReference type="OrthoDB" id="2901184at2759"/>
<feature type="transmembrane region" description="Helical" evidence="6">
    <location>
        <begin position="83"/>
        <end position="104"/>
    </location>
</feature>
<keyword evidence="4 6" id="KW-0472">Membrane</keyword>
<dbReference type="EMBL" id="CDHN01000001">
    <property type="protein sequence ID" value="CEJ80847.1"/>
    <property type="molecule type" value="Genomic_DNA"/>
</dbReference>
<keyword evidence="8" id="KW-1185">Reference proteome</keyword>
<feature type="transmembrane region" description="Helical" evidence="6">
    <location>
        <begin position="348"/>
        <end position="365"/>
    </location>
</feature>
<sequence length="412" mass="46264">MTEPNVPPAMAHEETDLSPSATEDMATQTPPNSKNPAKGSRVELSQWLDEKFDWSWFTATQSTGGFAIALAECPKQFHGLQTIGTIVFVANLIVFLSFNALMIIRFSTNPGRLRRSLTVAPECFFFGSYWLTIAGIIMCMQRYGAPHVGDWLLVVVRILFWTYAAVTFVSTSLHFVVVFEYTTVSAIDMSPAWFFLIFNSMLTGTVAANIAPAQPPDQRWPIIIAGVAYQGLGWLVSMLILSWFFGRMMEKGWPEPSMTPSLFITIGTAGYTIVALIGLAQAIPNNHGYFEKHPMAPEILRIVATWTGIFMWLFNFWLFSIAFLITVAGSIRRQEGRWVFPMSFNNGWWAMIFPNVGFTLGTIYIGEELESNAIKWVGVGMILVLAVFWMMDVFLMCRVMARAVFQKSRVGP</sequence>
<feature type="transmembrane region" description="Helical" evidence="6">
    <location>
        <begin position="222"/>
        <end position="246"/>
    </location>
</feature>
<proteinExistence type="predicted"/>
<dbReference type="GO" id="GO:0015140">
    <property type="term" value="F:malate transmembrane transporter activity"/>
    <property type="evidence" value="ECO:0007669"/>
    <property type="project" value="InterPro"/>
</dbReference>
<evidence type="ECO:0000256" key="6">
    <source>
        <dbReference type="SAM" id="Phobius"/>
    </source>
</evidence>
<feature type="transmembrane region" description="Helical" evidence="6">
    <location>
        <begin position="258"/>
        <end position="283"/>
    </location>
</feature>
<feature type="transmembrane region" description="Helical" evidence="6">
    <location>
        <begin position="116"/>
        <end position="138"/>
    </location>
</feature>
<evidence type="ECO:0000256" key="3">
    <source>
        <dbReference type="ARBA" id="ARBA00022989"/>
    </source>
</evidence>
<feature type="transmembrane region" description="Helical" evidence="6">
    <location>
        <begin position="377"/>
        <end position="397"/>
    </location>
</feature>
<dbReference type="InterPro" id="IPR030185">
    <property type="entry name" value="Mae1"/>
</dbReference>
<dbReference type="InterPro" id="IPR038665">
    <property type="entry name" value="Voltage-dep_anion_channel_sf"/>
</dbReference>
<evidence type="ECO:0008006" key="9">
    <source>
        <dbReference type="Google" id="ProtNLM"/>
    </source>
</evidence>
<keyword evidence="2 6" id="KW-0812">Transmembrane</keyword>
<evidence type="ECO:0000256" key="1">
    <source>
        <dbReference type="ARBA" id="ARBA00004141"/>
    </source>
</evidence>
<protein>
    <recommendedName>
        <fullName evidence="9">C4-dicarboxylate transporter/malic acid transport protein</fullName>
    </recommendedName>
</protein>
<name>A0A0A1T3J3_9HYPO</name>
<dbReference type="AlphaFoldDB" id="A0A0A1T3J3"/>
<feature type="transmembrane region" description="Helical" evidence="6">
    <location>
        <begin position="158"/>
        <end position="179"/>
    </location>
</feature>
<evidence type="ECO:0000256" key="2">
    <source>
        <dbReference type="ARBA" id="ARBA00022692"/>
    </source>
</evidence>
<dbReference type="GO" id="GO:0016020">
    <property type="term" value="C:membrane"/>
    <property type="evidence" value="ECO:0007669"/>
    <property type="project" value="UniProtKB-SubCell"/>
</dbReference>
<feature type="region of interest" description="Disordered" evidence="5">
    <location>
        <begin position="1"/>
        <end position="40"/>
    </location>
</feature>